<feature type="region of interest" description="Disordered" evidence="2">
    <location>
        <begin position="441"/>
        <end position="491"/>
    </location>
</feature>
<feature type="signal peptide" evidence="3">
    <location>
        <begin position="1"/>
        <end position="35"/>
    </location>
</feature>
<feature type="compositionally biased region" description="Low complexity" evidence="2">
    <location>
        <begin position="445"/>
        <end position="459"/>
    </location>
</feature>
<evidence type="ECO:0000256" key="2">
    <source>
        <dbReference type="SAM" id="MobiDB-lite"/>
    </source>
</evidence>
<proteinExistence type="predicted"/>
<gene>
    <name evidence="5" type="ORF">P1N92_03455</name>
</gene>
<evidence type="ECO:0000313" key="5">
    <source>
        <dbReference type="EMBL" id="MDG9733175.1"/>
    </source>
</evidence>
<protein>
    <submittedName>
        <fullName evidence="5">MucBP domain-containing protein</fullName>
    </submittedName>
</protein>
<dbReference type="InterPro" id="IPR056573">
    <property type="entry name" value="Lectin_L-type_dom"/>
</dbReference>
<feature type="chain" id="PRO_5045330014" evidence="3">
    <location>
        <begin position="36"/>
        <end position="539"/>
    </location>
</feature>
<feature type="domain" description="MucBP" evidence="4">
    <location>
        <begin position="274"/>
        <end position="336"/>
    </location>
</feature>
<dbReference type="Proteomes" id="UP001529201">
    <property type="component" value="Unassembled WGS sequence"/>
</dbReference>
<evidence type="ECO:0000313" key="6">
    <source>
        <dbReference type="Proteomes" id="UP001529201"/>
    </source>
</evidence>
<name>A0ABT6HAR5_LEUPS</name>
<keyword evidence="6" id="KW-1185">Reference proteome</keyword>
<dbReference type="GeneID" id="64345409"/>
<accession>A0ABT6HAR5</accession>
<dbReference type="Gene3D" id="3.10.20.320">
    <property type="entry name" value="Putative peptidoglycan bound protein (lpxtg motif)"/>
    <property type="match status" value="1"/>
</dbReference>
<keyword evidence="3" id="KW-0732">Signal</keyword>
<evidence type="ECO:0000259" key="4">
    <source>
        <dbReference type="Pfam" id="PF06458"/>
    </source>
</evidence>
<dbReference type="InterPro" id="IPR009459">
    <property type="entry name" value="MucBP_dom"/>
</dbReference>
<reference evidence="5 6" key="1">
    <citation type="submission" date="2023-02" db="EMBL/GenBank/DDBJ databases">
        <title>Antimicrobial susceptibility testing and tentative epidemiological cut-off values for Lactobacillaceae family species intended for ingestion.</title>
        <authorList>
            <person name="Noehr-Meldgaard K."/>
            <person name="Struve C."/>
            <person name="Ingmer H."/>
            <person name="Koza A."/>
            <person name="Al-Nakeeb K."/>
            <person name="Agersoe Y."/>
        </authorList>
    </citation>
    <scope>NUCLEOTIDE SEQUENCE [LARGE SCALE GENOMIC DNA]</scope>
    <source>
        <strain evidence="5 6">DSM 20193</strain>
    </source>
</reference>
<keyword evidence="1" id="KW-0677">Repeat</keyword>
<dbReference type="Pfam" id="PF18483">
    <property type="entry name" value="Lectin_L-type_dom"/>
    <property type="match status" value="1"/>
</dbReference>
<dbReference type="RefSeq" id="WP_010280006.1">
    <property type="nucleotide sequence ID" value="NZ_CP042383.1"/>
</dbReference>
<evidence type="ECO:0000256" key="3">
    <source>
        <dbReference type="SAM" id="SignalP"/>
    </source>
</evidence>
<dbReference type="EMBL" id="JARGDN010000003">
    <property type="protein sequence ID" value="MDG9733175.1"/>
    <property type="molecule type" value="Genomic_DNA"/>
</dbReference>
<comment type="caution">
    <text evidence="5">The sequence shown here is derived from an EMBL/GenBank/DDBJ whole genome shotgun (WGS) entry which is preliminary data.</text>
</comment>
<dbReference type="InterPro" id="IPR013320">
    <property type="entry name" value="ConA-like_dom_sf"/>
</dbReference>
<organism evidence="5 6">
    <name type="scientific">Leuconostoc pseudomesenteroides</name>
    <dbReference type="NCBI Taxonomy" id="33968"/>
    <lineage>
        <taxon>Bacteria</taxon>
        <taxon>Bacillati</taxon>
        <taxon>Bacillota</taxon>
        <taxon>Bacilli</taxon>
        <taxon>Lactobacillales</taxon>
        <taxon>Lactobacillaceae</taxon>
        <taxon>Leuconostoc</taxon>
    </lineage>
</organism>
<evidence type="ECO:0000256" key="1">
    <source>
        <dbReference type="ARBA" id="ARBA00022737"/>
    </source>
</evidence>
<dbReference type="Pfam" id="PF06458">
    <property type="entry name" value="MucBP"/>
    <property type="match status" value="1"/>
</dbReference>
<dbReference type="Gene3D" id="2.60.120.200">
    <property type="match status" value="1"/>
</dbReference>
<sequence length="539" mass="59497">MTNKQNKINRLYYLLAFSSTLLTVNQLIPATIAHANVLITQNHWTQQQLTSHFTTNGSAVIKGNIFTLTEDQSALSGAAYQNTPIDLSQDFSMALQVNLGSKNQQRGGGDGLAFALVPFDHIDQVNHTNGGAFGLGRIANVFGFKLDTFYNASDDAGSFTKDPEEFGKTQGNGIPFGAFFGSDETGVIQTFSKDAKEIAQHDTNDFEPLEIKYQASTHTILINYQSKTWSYRITDQKILAQPISLVFSASTGANHNLQQIIIDHNDYHPFTSSLTVNYLDQSGNLIAPSQKISGALNDTYQTKPLSLPGFKLVSQPNNTSGIFTYHDNQSIDYYYEPLTQYVTINFEYQGKILRKAIFSGQTGEQIDFSPIMTLTQLKDYTISQTDWPGSFVLPKDNNTAWHFTIHLAKKPSQTVINQNIAPRSDSAANPIQALAQLDQKTNPISPQATPQSSSTSQPTIENTTPKSERTPSRKQSPAVTTPKKKHVVSKNQPYALFQDTVGDFNEIAQPNFQPSPASESSSFSQVVTLLAHYTLLAER</sequence>
<dbReference type="SUPFAM" id="SSF49899">
    <property type="entry name" value="Concanavalin A-like lectins/glucanases"/>
    <property type="match status" value="1"/>
</dbReference>
<dbReference type="CDD" id="cd01951">
    <property type="entry name" value="lectin_L-type"/>
    <property type="match status" value="1"/>
</dbReference>